<sequence length="171" mass="18879">MNKKMIISGLITLLFCLPISVTATEIFITIDENGNRIFSDVQSKQSRTHKIKEISTIPAIKIPRTTATAIDQENIDTQYQQLGIISPTTKSTITRDHLGNFVVSAQLSPALSDNDEAVLLFDGKVISAGKQLNWKINSADRGAHSLQVIIRSLNNQQQKISSSVVTVYVKR</sequence>
<dbReference type="EMBL" id="FO203512">
    <property type="protein sequence ID" value="CCK74550.1"/>
    <property type="molecule type" value="Genomic_DNA"/>
</dbReference>
<accession>R4YK56</accession>
<evidence type="ECO:0000313" key="3">
    <source>
        <dbReference type="Proteomes" id="UP000032749"/>
    </source>
</evidence>
<dbReference type="Proteomes" id="UP000032749">
    <property type="component" value="Chromosome"/>
</dbReference>
<name>R4YK56_OLEAN</name>
<reference evidence="2 3" key="1">
    <citation type="journal article" date="2013" name="Nat. Commun.">
        <title>Genome sequence and functional genomic analysis of the oil-degrading bacterium Oleispira antarctica.</title>
        <authorList>
            <person name="Kube M."/>
            <person name="Chernikova T.N."/>
            <person name="Al-Ramahi Y."/>
            <person name="Beloqui A."/>
            <person name="Lopez-Cortez N."/>
            <person name="Guazzaroni M.E."/>
            <person name="Heipieper H.J."/>
            <person name="Klages S."/>
            <person name="Kotsyurbenko O.R."/>
            <person name="Langer I."/>
            <person name="Nechitaylo T.Y."/>
            <person name="Lunsdorf H."/>
            <person name="Fernandez M."/>
            <person name="Juarez S."/>
            <person name="Ciordia S."/>
            <person name="Singer A."/>
            <person name="Kagan O."/>
            <person name="Egorova O."/>
            <person name="Petit P.A."/>
            <person name="Stogios P."/>
            <person name="Kim Y."/>
            <person name="Tchigvintsev A."/>
            <person name="Flick R."/>
            <person name="Denaro R."/>
            <person name="Genovese M."/>
            <person name="Albar J.P."/>
            <person name="Reva O.N."/>
            <person name="Martinez-Gomariz M."/>
            <person name="Tran H."/>
            <person name="Ferrer M."/>
            <person name="Savchenko A."/>
            <person name="Yakunin A.F."/>
            <person name="Yakimov M.M."/>
            <person name="Golyshina O.V."/>
            <person name="Reinhardt R."/>
            <person name="Golyshin P.N."/>
        </authorList>
    </citation>
    <scope>NUCLEOTIDE SEQUENCE [LARGE SCALE GENOMIC DNA]</scope>
</reference>
<keyword evidence="3" id="KW-1185">Reference proteome</keyword>
<keyword evidence="1" id="KW-0732">Signal</keyword>
<evidence type="ECO:0000256" key="1">
    <source>
        <dbReference type="SAM" id="SignalP"/>
    </source>
</evidence>
<proteinExistence type="predicted"/>
<dbReference type="KEGG" id="oai:OLEAN_C03740"/>
<evidence type="ECO:0000313" key="2">
    <source>
        <dbReference type="EMBL" id="CCK74550.1"/>
    </source>
</evidence>
<gene>
    <name evidence="2" type="ORF">OLEAN_C03740</name>
</gene>
<dbReference type="AlphaFoldDB" id="R4YK56"/>
<dbReference type="HOGENOM" id="CLU_110739_1_1_6"/>
<protein>
    <recommendedName>
        <fullName evidence="4">DUF4124 domain-containing protein</fullName>
    </recommendedName>
</protein>
<feature type="chain" id="PRO_5004374194" description="DUF4124 domain-containing protein" evidence="1">
    <location>
        <begin position="24"/>
        <end position="171"/>
    </location>
</feature>
<evidence type="ECO:0008006" key="4">
    <source>
        <dbReference type="Google" id="ProtNLM"/>
    </source>
</evidence>
<organism evidence="2 3">
    <name type="scientific">Oleispira antarctica RB-8</name>
    <dbReference type="NCBI Taxonomy" id="698738"/>
    <lineage>
        <taxon>Bacteria</taxon>
        <taxon>Pseudomonadati</taxon>
        <taxon>Pseudomonadota</taxon>
        <taxon>Gammaproteobacteria</taxon>
        <taxon>Oceanospirillales</taxon>
        <taxon>Oceanospirillaceae</taxon>
        <taxon>Oleispira</taxon>
    </lineage>
</organism>
<feature type="signal peptide" evidence="1">
    <location>
        <begin position="1"/>
        <end position="23"/>
    </location>
</feature>
<dbReference type="STRING" id="698738.OLEAN_C03740"/>